<organism evidence="1 2">
    <name type="scientific">Fictibacillus marinisediminis</name>
    <dbReference type="NCBI Taxonomy" id="2878389"/>
    <lineage>
        <taxon>Bacteria</taxon>
        <taxon>Bacillati</taxon>
        <taxon>Bacillota</taxon>
        <taxon>Bacilli</taxon>
        <taxon>Bacillales</taxon>
        <taxon>Fictibacillaceae</taxon>
        <taxon>Fictibacillus</taxon>
    </lineage>
</organism>
<dbReference type="Proteomes" id="UP001139011">
    <property type="component" value="Unassembled WGS sequence"/>
</dbReference>
<comment type="caution">
    <text evidence="1">The sequence shown here is derived from an EMBL/GenBank/DDBJ whole genome shotgun (WGS) entry which is preliminary data.</text>
</comment>
<sequence>MNKAIGKMLGSRNIKIHPLFLSVVGFITFMAGLQCSSSTRRIMHDIYHTLDMTRMS</sequence>
<dbReference type="RefSeq" id="WP_248252842.1">
    <property type="nucleotide sequence ID" value="NZ_JAIWJX010000002.1"/>
</dbReference>
<name>A0A9X1XDC5_9BACL</name>
<dbReference type="AlphaFoldDB" id="A0A9X1XDC5"/>
<protein>
    <submittedName>
        <fullName evidence="1">Uncharacterized protein</fullName>
    </submittedName>
</protein>
<evidence type="ECO:0000313" key="2">
    <source>
        <dbReference type="Proteomes" id="UP001139011"/>
    </source>
</evidence>
<dbReference type="EMBL" id="JAIWJX010000002">
    <property type="protein sequence ID" value="MCK6257333.1"/>
    <property type="molecule type" value="Genomic_DNA"/>
</dbReference>
<proteinExistence type="predicted"/>
<gene>
    <name evidence="1" type="ORF">LCY76_12080</name>
</gene>
<accession>A0A9X1XDC5</accession>
<keyword evidence="2" id="KW-1185">Reference proteome</keyword>
<reference evidence="1" key="1">
    <citation type="submission" date="2021-09" db="EMBL/GenBank/DDBJ databases">
        <title>Genome analysis of Fictibacillus sp. KIGAM418 isolated from marine sediment.</title>
        <authorList>
            <person name="Seo M.-J."/>
            <person name="Cho E.-S."/>
            <person name="Hwang C.Y."/>
        </authorList>
    </citation>
    <scope>NUCLEOTIDE SEQUENCE</scope>
    <source>
        <strain evidence="1">KIGAM418</strain>
    </source>
</reference>
<evidence type="ECO:0000313" key="1">
    <source>
        <dbReference type="EMBL" id="MCK6257333.1"/>
    </source>
</evidence>